<protein>
    <submittedName>
        <fullName evidence="1">Helix-turn-helix domain-containing protein</fullName>
    </submittedName>
</protein>
<accession>A0A1G7NIL5</accession>
<dbReference type="EMBL" id="LT629690">
    <property type="protein sequence ID" value="SDF73796.1"/>
    <property type="molecule type" value="Genomic_DNA"/>
</dbReference>
<dbReference type="AlphaFoldDB" id="A0A1G7NIL5"/>
<reference evidence="2" key="1">
    <citation type="submission" date="2016-10" db="EMBL/GenBank/DDBJ databases">
        <authorList>
            <person name="Varghese N."/>
            <person name="Submissions S."/>
        </authorList>
    </citation>
    <scope>NUCLEOTIDE SEQUENCE [LARGE SCALE GENOMIC DNA]</scope>
    <source>
        <strain evidence="2">GAS232</strain>
    </source>
</reference>
<dbReference type="Proteomes" id="UP000182427">
    <property type="component" value="Chromosome I"/>
</dbReference>
<dbReference type="RefSeq" id="WP_083345986.1">
    <property type="nucleotide sequence ID" value="NZ_LT629690.1"/>
</dbReference>
<evidence type="ECO:0000313" key="1">
    <source>
        <dbReference type="EMBL" id="SDF73796.1"/>
    </source>
</evidence>
<keyword evidence="2" id="KW-1185">Reference proteome</keyword>
<organism evidence="1 2">
    <name type="scientific">Terriglobus roseus</name>
    <dbReference type="NCBI Taxonomy" id="392734"/>
    <lineage>
        <taxon>Bacteria</taxon>
        <taxon>Pseudomonadati</taxon>
        <taxon>Acidobacteriota</taxon>
        <taxon>Terriglobia</taxon>
        <taxon>Terriglobales</taxon>
        <taxon>Acidobacteriaceae</taxon>
        <taxon>Terriglobus</taxon>
    </lineage>
</organism>
<dbReference type="Pfam" id="PF13730">
    <property type="entry name" value="HTH_36"/>
    <property type="match status" value="1"/>
</dbReference>
<evidence type="ECO:0000313" key="2">
    <source>
        <dbReference type="Proteomes" id="UP000182427"/>
    </source>
</evidence>
<name>A0A1G7NIL5_9BACT</name>
<sequence>MKKNLVLDPYIHGTLMRDLVGHDHKPAAFLVYLWLYAEQERTGQPVAASHSTLAEETGLSRSTSQAAVAWLVRRKLLRVQKESVTATPVYSAQCPWRR</sequence>
<gene>
    <name evidence="1" type="ORF">SAMN05444167_3156</name>
</gene>
<dbReference type="OrthoDB" id="7569486at2"/>
<proteinExistence type="predicted"/>